<evidence type="ECO:0000313" key="2">
    <source>
        <dbReference type="EMBL" id="SNZ08304.1"/>
    </source>
</evidence>
<dbReference type="RefSeq" id="WP_097000433.1">
    <property type="nucleotide sequence ID" value="NZ_OBEI01000004.1"/>
</dbReference>
<protein>
    <recommendedName>
        <fullName evidence="4">Helix-turn-helix domain-containing protein</fullName>
    </recommendedName>
</protein>
<keyword evidence="1" id="KW-0175">Coiled coil</keyword>
<dbReference type="EMBL" id="OBEI01000004">
    <property type="protein sequence ID" value="SNZ08304.1"/>
    <property type="molecule type" value="Genomic_DNA"/>
</dbReference>
<evidence type="ECO:0008006" key="4">
    <source>
        <dbReference type="Google" id="ProtNLM"/>
    </source>
</evidence>
<gene>
    <name evidence="2" type="ORF">SAMN06265182_1261</name>
</gene>
<dbReference type="Proteomes" id="UP000219036">
    <property type="component" value="Unassembled WGS sequence"/>
</dbReference>
<organism evidence="2 3">
    <name type="scientific">Persephonella hydrogeniphila</name>
    <dbReference type="NCBI Taxonomy" id="198703"/>
    <lineage>
        <taxon>Bacteria</taxon>
        <taxon>Pseudomonadati</taxon>
        <taxon>Aquificota</taxon>
        <taxon>Aquificia</taxon>
        <taxon>Aquificales</taxon>
        <taxon>Hydrogenothermaceae</taxon>
        <taxon>Persephonella</taxon>
    </lineage>
</organism>
<reference evidence="3" key="1">
    <citation type="submission" date="2017-09" db="EMBL/GenBank/DDBJ databases">
        <authorList>
            <person name="Varghese N."/>
            <person name="Submissions S."/>
        </authorList>
    </citation>
    <scope>NUCLEOTIDE SEQUENCE [LARGE SCALE GENOMIC DNA]</scope>
    <source>
        <strain evidence="3">DSM 15103</strain>
    </source>
</reference>
<dbReference type="AlphaFoldDB" id="A0A285NFM0"/>
<accession>A0A285NFM0</accession>
<keyword evidence="3" id="KW-1185">Reference proteome</keyword>
<feature type="coiled-coil region" evidence="1">
    <location>
        <begin position="10"/>
        <end position="48"/>
    </location>
</feature>
<dbReference type="OrthoDB" id="14282at2"/>
<evidence type="ECO:0000256" key="1">
    <source>
        <dbReference type="SAM" id="Coils"/>
    </source>
</evidence>
<name>A0A285NFM0_9AQUI</name>
<evidence type="ECO:0000313" key="3">
    <source>
        <dbReference type="Proteomes" id="UP000219036"/>
    </source>
</evidence>
<sequence>MGIKIPVKEGNLIQEEIINLIRKKQELNEELARINRKLKEKLNLQRQVIIDYESWVKQKSIEKLGEVKASYSIREVSRITGISRSTIHHRIMEGQILTLEDKNKRIPFEEVVKLVSLYY</sequence>
<proteinExistence type="predicted"/>